<proteinExistence type="predicted"/>
<feature type="signal peptide" evidence="1">
    <location>
        <begin position="1"/>
        <end position="24"/>
    </location>
</feature>
<keyword evidence="1" id="KW-0732">Signal</keyword>
<reference evidence="2" key="1">
    <citation type="submission" date="2020-11" db="EMBL/GenBank/DDBJ databases">
        <title>Sequencing the genomes of 1000 actinobacteria strains.</title>
        <authorList>
            <person name="Klenk H.-P."/>
        </authorList>
    </citation>
    <scope>NUCLEOTIDE SEQUENCE</scope>
    <source>
        <strain evidence="2">DSM 45356</strain>
    </source>
</reference>
<evidence type="ECO:0000313" key="3">
    <source>
        <dbReference type="Proteomes" id="UP000622552"/>
    </source>
</evidence>
<dbReference type="AlphaFoldDB" id="A0A8J7G7U2"/>
<comment type="caution">
    <text evidence="2">The sequence shown here is derived from an EMBL/GenBank/DDBJ whole genome shotgun (WGS) entry which is preliminary data.</text>
</comment>
<organism evidence="2 3">
    <name type="scientific">Longispora fulva</name>
    <dbReference type="NCBI Taxonomy" id="619741"/>
    <lineage>
        <taxon>Bacteria</taxon>
        <taxon>Bacillati</taxon>
        <taxon>Actinomycetota</taxon>
        <taxon>Actinomycetes</taxon>
        <taxon>Micromonosporales</taxon>
        <taxon>Micromonosporaceae</taxon>
        <taxon>Longispora</taxon>
    </lineage>
</organism>
<dbReference type="EMBL" id="JADOUF010000001">
    <property type="protein sequence ID" value="MBG6134530.1"/>
    <property type="molecule type" value="Genomic_DNA"/>
</dbReference>
<sequence>MNTYVRRALAGLVAATALTGSLLAAVTPAHASFTSSLGGSISRSEVIERAQYWVDHQPGDYNQGASSPGPTGDRNYRRDCSGFVDMAWHLNSDPNTQGLPGVSTEIARTDLQAGDILDSYYDHVILFNAWEADHVHYSYYAFGATPVHFVPRASINDTEIDSHPNGDYKAYRYNKIIDDTAVKNVQIREVMGDWDGNGSATPGIYRDGVFQLRNSNSTGVSDVSFTWGNVGNWIPIAGKWGGGSETKVGLYDPATSTFHLRWTNTPNDNRETTVQWGNPGWIPIAGNWAGDAEGTKIGIYDPSTGTFHLRWTNTPNDTRETTVQWGNPGWIPLAGNWGGGAVDKIGVYDPATSTFHLRWTNTPNDNRETTVKYGPGGGGWTPLAGNWGGDGTGAKIGTFEPATANFNLRWTIDPADERSSTFGYGNPRP</sequence>
<dbReference type="RefSeq" id="WP_197001755.1">
    <property type="nucleotide sequence ID" value="NZ_BONS01000023.1"/>
</dbReference>
<keyword evidence="3" id="KW-1185">Reference proteome</keyword>
<protein>
    <submittedName>
        <fullName evidence="2">Uncharacterized protein</fullName>
    </submittedName>
</protein>
<name>A0A8J7G7U2_9ACTN</name>
<dbReference type="Proteomes" id="UP000622552">
    <property type="component" value="Unassembled WGS sequence"/>
</dbReference>
<gene>
    <name evidence="2" type="ORF">IW245_000724</name>
</gene>
<dbReference type="Gene3D" id="3.90.1720.10">
    <property type="entry name" value="endopeptidase domain like (from Nostoc punctiforme)"/>
    <property type="match status" value="1"/>
</dbReference>
<accession>A0A8J7G7U2</accession>
<feature type="chain" id="PRO_5038713796" evidence="1">
    <location>
        <begin position="25"/>
        <end position="429"/>
    </location>
</feature>
<evidence type="ECO:0000313" key="2">
    <source>
        <dbReference type="EMBL" id="MBG6134530.1"/>
    </source>
</evidence>
<evidence type="ECO:0000256" key="1">
    <source>
        <dbReference type="SAM" id="SignalP"/>
    </source>
</evidence>